<protein>
    <submittedName>
        <fullName evidence="2">PrsS12</fullName>
    </submittedName>
</protein>
<dbReference type="AlphaFoldDB" id="A9BL70"/>
<dbReference type="GO" id="GO:0008237">
    <property type="term" value="F:metallopeptidase activity"/>
    <property type="evidence" value="ECO:0007669"/>
    <property type="project" value="InterPro"/>
</dbReference>
<dbReference type="RefSeq" id="XP_001712578.1">
    <property type="nucleotide sequence ID" value="XM_001712526.1"/>
</dbReference>
<dbReference type="SMART" id="SM00232">
    <property type="entry name" value="JAB_MPN"/>
    <property type="match status" value="1"/>
</dbReference>
<reference evidence="2 4" key="1">
    <citation type="journal article" date="2007" name="Proc. Natl. Acad. Sci. U.S.A.">
        <title>Nucleomorph genome of Hemiselmis andersenii reveals complete intron loss and compaction as a driver of protein structure and function.</title>
        <authorList>
            <person name="Lane C.E."/>
            <person name="van den Heuvel K."/>
            <person name="Kozera C."/>
            <person name="Curtis B.A."/>
            <person name="Parsons B.J."/>
            <person name="Bowman S."/>
            <person name="Archibald J.M."/>
        </authorList>
    </citation>
    <scope>NUCLEOTIDE SEQUENCE [LARGE SCALE GENOMIC DNA]</scope>
    <source>
        <strain evidence="2 4">CCMP644</strain>
    </source>
</reference>
<dbReference type="Pfam" id="PF01398">
    <property type="entry name" value="JAB"/>
    <property type="match status" value="1"/>
</dbReference>
<dbReference type="EMBL" id="HBFX01057544">
    <property type="protein sequence ID" value="CAD8983612.1"/>
    <property type="molecule type" value="Transcribed_RNA"/>
</dbReference>
<evidence type="ECO:0000313" key="3">
    <source>
        <dbReference type="EMBL" id="CAD8983612.1"/>
    </source>
</evidence>
<evidence type="ECO:0000259" key="1">
    <source>
        <dbReference type="SMART" id="SM00232"/>
    </source>
</evidence>
<sequence length="270" mass="32106">MNQSKTIIHPLAIVDILKEFQDIKKKKFSGKKIGSLLGYYKKKKNFVTSSFRIPFKQKMEKNWFLDQVFMEKMAAMFKKINSREKIIGWYALKKKLNSSESRIHRIFFGYTHRPIFLHLWVSKEINGLIIDIFTEKQKNIKGGKFLKTMAVEIGMLESEEVAIHQILSNSKTSPYLNSLDITKKWQCSIIFFIKYIQKVIKNQKNKKSILESQLFELKFVEKFVTLNKNYENNNFFHIEKRLLILYISSILRLITSIENFAFFSLNKYLR</sequence>
<dbReference type="PANTHER" id="PTHR10540">
    <property type="entry name" value="EUKARYOTIC TRANSLATION INITIATION FACTOR 3 SUBUNIT F-RELATED"/>
    <property type="match status" value="1"/>
</dbReference>
<evidence type="ECO:0000313" key="4">
    <source>
        <dbReference type="Proteomes" id="UP000243127"/>
    </source>
</evidence>
<evidence type="ECO:0000313" key="2">
    <source>
        <dbReference type="EMBL" id="ABW98253.1"/>
    </source>
</evidence>
<dbReference type="GeneID" id="5739504"/>
<dbReference type="CDD" id="cd08057">
    <property type="entry name" value="MPN_euk_non_mb"/>
    <property type="match status" value="1"/>
</dbReference>
<name>A9BL70_HEMAN</name>
<dbReference type="InterPro" id="IPR000555">
    <property type="entry name" value="JAMM/MPN+_dom"/>
</dbReference>
<dbReference type="EMBL" id="CP000883">
    <property type="protein sequence ID" value="ABW98253.1"/>
    <property type="molecule type" value="Genomic_DNA"/>
</dbReference>
<dbReference type="Proteomes" id="UP000243127">
    <property type="component" value="Nucleomorph 3"/>
</dbReference>
<feature type="domain" description="JAB1/MPN/MOV34 metalloenzyme" evidence="1">
    <location>
        <begin position="5"/>
        <end position="138"/>
    </location>
</feature>
<organism evidence="2 4">
    <name type="scientific">Hemiselmis andersenii</name>
    <name type="common">Cryptophyte alga</name>
    <dbReference type="NCBI Taxonomy" id="464988"/>
    <lineage>
        <taxon>Eukaryota</taxon>
        <taxon>Cryptophyceae</taxon>
        <taxon>Cryptomonadales</taxon>
        <taxon>Hemiselmidaceae</taxon>
        <taxon>Hemiselmis</taxon>
    </lineage>
</organism>
<keyword evidence="2" id="KW-0542">Nucleomorph</keyword>
<gene>
    <name evidence="2" type="ORF">HAN_3g451</name>
    <name evidence="3" type="ORF">HAND00432_LOCUS34622</name>
</gene>
<dbReference type="Gene3D" id="3.40.140.10">
    <property type="entry name" value="Cytidine Deaminase, domain 2"/>
    <property type="match status" value="1"/>
</dbReference>
<reference evidence="3" key="2">
    <citation type="submission" date="2021-01" db="EMBL/GenBank/DDBJ databases">
        <authorList>
            <person name="Corre E."/>
            <person name="Pelletier E."/>
            <person name="Niang G."/>
            <person name="Scheremetjew M."/>
            <person name="Finn R."/>
            <person name="Kale V."/>
            <person name="Holt S."/>
            <person name="Cochrane G."/>
            <person name="Meng A."/>
            <person name="Brown T."/>
            <person name="Cohen L."/>
        </authorList>
    </citation>
    <scope>NUCLEOTIDE SEQUENCE</scope>
    <source>
        <strain evidence="3">CCMP644</strain>
    </source>
</reference>
<proteinExistence type="predicted"/>
<geneLocation type="nucleomorph" evidence="2"/>
<accession>A9BL70</accession>